<dbReference type="AlphaFoldDB" id="A0A495IDG0"/>
<protein>
    <submittedName>
        <fullName evidence="1">Uncharacterized protein</fullName>
    </submittedName>
</protein>
<reference evidence="1 2" key="1">
    <citation type="submission" date="2018-10" db="EMBL/GenBank/DDBJ databases">
        <title>Sequencing the genomes of 1000 actinobacteria strains.</title>
        <authorList>
            <person name="Klenk H.-P."/>
        </authorList>
    </citation>
    <scope>NUCLEOTIDE SEQUENCE [LARGE SCALE GENOMIC DNA]</scope>
    <source>
        <strain evidence="1 2">DSM 17894</strain>
    </source>
</reference>
<keyword evidence="2" id="KW-1185">Reference proteome</keyword>
<accession>A0A495IDG0</accession>
<dbReference type="EMBL" id="RBKS01000001">
    <property type="protein sequence ID" value="RKR73361.1"/>
    <property type="molecule type" value="Genomic_DNA"/>
</dbReference>
<comment type="caution">
    <text evidence="1">The sequence shown here is derived from an EMBL/GenBank/DDBJ whole genome shotgun (WGS) entry which is preliminary data.</text>
</comment>
<dbReference type="OrthoDB" id="4564594at2"/>
<proteinExistence type="predicted"/>
<dbReference type="RefSeq" id="WP_121368233.1">
    <property type="nucleotide sequence ID" value="NZ_RBKS01000001.1"/>
</dbReference>
<dbReference type="Proteomes" id="UP000280008">
    <property type="component" value="Unassembled WGS sequence"/>
</dbReference>
<evidence type="ECO:0000313" key="1">
    <source>
        <dbReference type="EMBL" id="RKR73361.1"/>
    </source>
</evidence>
<evidence type="ECO:0000313" key="2">
    <source>
        <dbReference type="Proteomes" id="UP000280008"/>
    </source>
</evidence>
<sequence>MYEVTIEVDDDMMATVHALAPWGSDSERVVSALRRLIDQQRRRQSEGIERMIEREFTDDQINATVVHNDLTGRDRDA</sequence>
<name>A0A495IDG0_9MICO</name>
<gene>
    <name evidence="1" type="ORF">C8E83_0453</name>
</gene>
<organism evidence="1 2">
    <name type="scientific">Frondihabitans australicus</name>
    <dbReference type="NCBI Taxonomy" id="386892"/>
    <lineage>
        <taxon>Bacteria</taxon>
        <taxon>Bacillati</taxon>
        <taxon>Actinomycetota</taxon>
        <taxon>Actinomycetes</taxon>
        <taxon>Micrococcales</taxon>
        <taxon>Microbacteriaceae</taxon>
        <taxon>Frondihabitans</taxon>
    </lineage>
</organism>